<dbReference type="AlphaFoldDB" id="A0A9P0H9I1"/>
<proteinExistence type="predicted"/>
<protein>
    <submittedName>
        <fullName evidence="1">Uncharacterized protein</fullName>
    </submittedName>
</protein>
<keyword evidence="2" id="KW-1185">Reference proteome</keyword>
<dbReference type="Proteomes" id="UP001152798">
    <property type="component" value="Chromosome 4"/>
</dbReference>
<dbReference type="EMBL" id="OV725080">
    <property type="protein sequence ID" value="CAH1398083.1"/>
    <property type="molecule type" value="Genomic_DNA"/>
</dbReference>
<dbReference type="OrthoDB" id="10477897at2759"/>
<name>A0A9P0H9I1_NEZVI</name>
<evidence type="ECO:0000313" key="2">
    <source>
        <dbReference type="Proteomes" id="UP001152798"/>
    </source>
</evidence>
<accession>A0A9P0H9I1</accession>
<reference evidence="1" key="1">
    <citation type="submission" date="2022-01" db="EMBL/GenBank/DDBJ databases">
        <authorList>
            <person name="King R."/>
        </authorList>
    </citation>
    <scope>NUCLEOTIDE SEQUENCE</scope>
</reference>
<organism evidence="1 2">
    <name type="scientific">Nezara viridula</name>
    <name type="common">Southern green stink bug</name>
    <name type="synonym">Cimex viridulus</name>
    <dbReference type="NCBI Taxonomy" id="85310"/>
    <lineage>
        <taxon>Eukaryota</taxon>
        <taxon>Metazoa</taxon>
        <taxon>Ecdysozoa</taxon>
        <taxon>Arthropoda</taxon>
        <taxon>Hexapoda</taxon>
        <taxon>Insecta</taxon>
        <taxon>Pterygota</taxon>
        <taxon>Neoptera</taxon>
        <taxon>Paraneoptera</taxon>
        <taxon>Hemiptera</taxon>
        <taxon>Heteroptera</taxon>
        <taxon>Panheteroptera</taxon>
        <taxon>Pentatomomorpha</taxon>
        <taxon>Pentatomoidea</taxon>
        <taxon>Pentatomidae</taxon>
        <taxon>Pentatominae</taxon>
        <taxon>Nezara</taxon>
    </lineage>
</organism>
<sequence length="80" mass="8381">MACCFALVSSDLPPSGWVHYRPQAVPPHAVSVSSYRANLPAYYLLPPPPPLPVLPQAAPVLPLPQAAPALPLPPPVPFVG</sequence>
<evidence type="ECO:0000313" key="1">
    <source>
        <dbReference type="EMBL" id="CAH1398083.1"/>
    </source>
</evidence>
<gene>
    <name evidence="1" type="ORF">NEZAVI_LOCUS7804</name>
</gene>